<gene>
    <name evidence="8" type="ORF">DKX38_024569</name>
</gene>
<keyword evidence="4" id="KW-0175">Coiled coil</keyword>
<feature type="compositionally biased region" description="Polar residues" evidence="5">
    <location>
        <begin position="196"/>
        <end position="206"/>
    </location>
</feature>
<dbReference type="PROSITE" id="PS01031">
    <property type="entry name" value="SHSP"/>
    <property type="match status" value="1"/>
</dbReference>
<dbReference type="SUPFAM" id="SSF52058">
    <property type="entry name" value="L domain-like"/>
    <property type="match status" value="1"/>
</dbReference>
<dbReference type="Gene3D" id="2.60.40.790">
    <property type="match status" value="1"/>
</dbReference>
<comment type="caution">
    <text evidence="8">The sequence shown here is derived from an EMBL/GenBank/DDBJ whole genome shotgun (WGS) entry which is preliminary data.</text>
</comment>
<evidence type="ECO:0000256" key="1">
    <source>
        <dbReference type="ARBA" id="ARBA00023016"/>
    </source>
</evidence>
<dbReference type="InterPro" id="IPR002068">
    <property type="entry name" value="A-crystallin/Hsp20_dom"/>
</dbReference>
<keyword evidence="1" id="KW-0346">Stress response</keyword>
<feature type="compositionally biased region" description="Low complexity" evidence="5">
    <location>
        <begin position="36"/>
        <end position="48"/>
    </location>
</feature>
<keyword evidence="9" id="KW-1185">Reference proteome</keyword>
<dbReference type="Proteomes" id="UP000326939">
    <property type="component" value="Chromosome 16"/>
</dbReference>
<organism evidence="8 9">
    <name type="scientific">Salix brachista</name>
    <dbReference type="NCBI Taxonomy" id="2182728"/>
    <lineage>
        <taxon>Eukaryota</taxon>
        <taxon>Viridiplantae</taxon>
        <taxon>Streptophyta</taxon>
        <taxon>Embryophyta</taxon>
        <taxon>Tracheophyta</taxon>
        <taxon>Spermatophyta</taxon>
        <taxon>Magnoliopsida</taxon>
        <taxon>eudicotyledons</taxon>
        <taxon>Gunneridae</taxon>
        <taxon>Pentapetalae</taxon>
        <taxon>rosids</taxon>
        <taxon>fabids</taxon>
        <taxon>Malpighiales</taxon>
        <taxon>Salicaceae</taxon>
        <taxon>Saliceae</taxon>
        <taxon>Salix</taxon>
    </lineage>
</organism>
<evidence type="ECO:0000259" key="7">
    <source>
        <dbReference type="PROSITE" id="PS51203"/>
    </source>
</evidence>
<evidence type="ECO:0000256" key="3">
    <source>
        <dbReference type="RuleBase" id="RU003616"/>
    </source>
</evidence>
<evidence type="ECO:0000259" key="6">
    <source>
        <dbReference type="PROSITE" id="PS01031"/>
    </source>
</evidence>
<dbReference type="Gene3D" id="3.80.10.10">
    <property type="entry name" value="Ribonuclease Inhibitor"/>
    <property type="match status" value="2"/>
</dbReference>
<dbReference type="InterPro" id="IPR008978">
    <property type="entry name" value="HSP20-like_chaperone"/>
</dbReference>
<dbReference type="Pfam" id="PF22936">
    <property type="entry name" value="Pol_BBD"/>
    <property type="match status" value="1"/>
</dbReference>
<feature type="compositionally biased region" description="Pro residues" evidence="5">
    <location>
        <begin position="253"/>
        <end position="273"/>
    </location>
</feature>
<protein>
    <submittedName>
        <fullName evidence="8">Uncharacterized protein</fullName>
    </submittedName>
</protein>
<dbReference type="GO" id="GO:0006950">
    <property type="term" value="P:response to stress"/>
    <property type="evidence" value="ECO:0007669"/>
    <property type="project" value="UniProtKB-ARBA"/>
</dbReference>
<feature type="domain" description="CS" evidence="7">
    <location>
        <begin position="401"/>
        <end position="508"/>
    </location>
</feature>
<accession>A0A5N5JS22</accession>
<evidence type="ECO:0000313" key="8">
    <source>
        <dbReference type="EMBL" id="KAB5520250.1"/>
    </source>
</evidence>
<evidence type="ECO:0000256" key="2">
    <source>
        <dbReference type="PROSITE-ProRule" id="PRU00285"/>
    </source>
</evidence>
<feature type="region of interest" description="Disordered" evidence="5">
    <location>
        <begin position="1"/>
        <end position="65"/>
    </location>
</feature>
<evidence type="ECO:0000313" key="9">
    <source>
        <dbReference type="Proteomes" id="UP000326939"/>
    </source>
</evidence>
<feature type="coiled-coil region" evidence="4">
    <location>
        <begin position="424"/>
        <end position="451"/>
    </location>
</feature>
<feature type="region of interest" description="Disordered" evidence="5">
    <location>
        <begin position="180"/>
        <end position="304"/>
    </location>
</feature>
<dbReference type="InterPro" id="IPR032675">
    <property type="entry name" value="LRR_dom_sf"/>
</dbReference>
<dbReference type="InterPro" id="IPR007052">
    <property type="entry name" value="CS_dom"/>
</dbReference>
<feature type="domain" description="SHSP" evidence="6">
    <location>
        <begin position="397"/>
        <end position="513"/>
    </location>
</feature>
<sequence>MEASNPAIPTETNLAFAATHSKSMAPKRTKGPSFTNPSRSPNSYSRSPAHMGSFPNKPNTNHPGDNRPTCQICTKKGHMALDCYNRFNFSYQGRVPPSDLAAMAAEGNSSHTQHMWYADSGANAHITNNTANLTTSQPYEGDETITVGNGSGLVIQNMGTTSLASKNSNFTLSNVLHFNSSPASPSNVSPSKTSSLFRSPQILTPTSPIPAIDLPILEPNTPSTPNPLPSTPPSELQTDPSPVLNPHQSADSPPTPPSPPSQSHPIPENPTPPVQNEQPSNRVVTRSMTGNSKPKSSPNFTSLYSTRHPLQHDIDSFLLFLNDSFDVKDLGELSFFLGVQASRDSNGLHLRQTRFITDLLHSTNMVGAKPLNCPTVSGPKLSSTAAISAPQSEFASNTSTFANTRIDWKETPKAHVFKADLPGLKKEEVKVEIEEDRVLQISEERSKEKEEKDDTWHRPDRSRGKFLRRFRLLENAKPDQVKANMENRVLTVTLPKEAVKKPDSGSLVKVLSSIKNCTKLTELELSDCENLRTLPSSIGCVSQLVRLFLTRCKSLFSLPDIISDLKCLVEIDLCGCSKLASLLDRFCELKSLVKLDLCNSKLSSLPDNSENNFYDLESLIWLNVSYCSMSNGIPVLKWRWSVVQEIVSSTKELGSLYLLNLEDSVVPQCLPKLPSSLQVLKASDRISLESVKKDSHILISKLEVLIANLGYGLYRRKMGYGLEKRIRGYGPVYRPKASDNSLGNLKL</sequence>
<name>A0A5N5JS22_9ROSI</name>
<dbReference type="PANTHER" id="PTHR11527">
    <property type="entry name" value="HEAT-SHOCK PROTEIN 20 FAMILY MEMBER"/>
    <property type="match status" value="1"/>
</dbReference>
<dbReference type="InterPro" id="IPR054722">
    <property type="entry name" value="PolX-like_BBD"/>
</dbReference>
<dbReference type="SUPFAM" id="SSF49764">
    <property type="entry name" value="HSP20-like chaperones"/>
    <property type="match status" value="1"/>
</dbReference>
<dbReference type="InterPro" id="IPR031107">
    <property type="entry name" value="Small_HSP"/>
</dbReference>
<feature type="compositionally biased region" description="Polar residues" evidence="5">
    <location>
        <begin position="56"/>
        <end position="65"/>
    </location>
</feature>
<feature type="compositionally biased region" description="Low complexity" evidence="5">
    <location>
        <begin position="180"/>
        <end position="195"/>
    </location>
</feature>
<proteinExistence type="inferred from homology"/>
<feature type="compositionally biased region" description="Polar residues" evidence="5">
    <location>
        <begin position="274"/>
        <end position="304"/>
    </location>
</feature>
<reference evidence="9" key="1">
    <citation type="journal article" date="2019" name="Gigascience">
        <title>De novo genome assembly of the endangered Acer yangbiense, a plant species with extremely small populations endemic to Yunnan Province, China.</title>
        <authorList>
            <person name="Yang J."/>
            <person name="Wariss H.M."/>
            <person name="Tao L."/>
            <person name="Zhang R."/>
            <person name="Yun Q."/>
            <person name="Hollingsworth P."/>
            <person name="Dao Z."/>
            <person name="Luo G."/>
            <person name="Guo H."/>
            <person name="Ma Y."/>
            <person name="Sun W."/>
        </authorList>
    </citation>
    <scope>NUCLEOTIDE SEQUENCE [LARGE SCALE GENOMIC DNA]</scope>
    <source>
        <strain evidence="9">cv. br00</strain>
    </source>
</reference>
<feature type="compositionally biased region" description="Pro residues" evidence="5">
    <location>
        <begin position="222"/>
        <end position="232"/>
    </location>
</feature>
<dbReference type="AlphaFoldDB" id="A0A5N5JS22"/>
<comment type="similarity">
    <text evidence="2 3">Belongs to the small heat shock protein (HSP20) family.</text>
</comment>
<dbReference type="EMBL" id="VDCV01000016">
    <property type="protein sequence ID" value="KAB5520250.1"/>
    <property type="molecule type" value="Genomic_DNA"/>
</dbReference>
<dbReference type="Pfam" id="PF00011">
    <property type="entry name" value="HSP20"/>
    <property type="match status" value="1"/>
</dbReference>
<evidence type="ECO:0000256" key="4">
    <source>
        <dbReference type="SAM" id="Coils"/>
    </source>
</evidence>
<dbReference type="PROSITE" id="PS51203">
    <property type="entry name" value="CS"/>
    <property type="match status" value="1"/>
</dbReference>
<evidence type="ECO:0000256" key="5">
    <source>
        <dbReference type="SAM" id="MobiDB-lite"/>
    </source>
</evidence>